<keyword evidence="1" id="KW-0694">RNA-binding</keyword>
<dbReference type="Pfam" id="PF00076">
    <property type="entry name" value="RRM_1"/>
    <property type="match status" value="1"/>
</dbReference>
<reference evidence="4 5" key="1">
    <citation type="submission" date="2020-10" db="EMBL/GenBank/DDBJ databases">
        <title>Plant Genome Project.</title>
        <authorList>
            <person name="Zhang R.-G."/>
        </authorList>
    </citation>
    <scope>NUCLEOTIDE SEQUENCE [LARGE SCALE GENOMIC DNA]</scope>
    <source>
        <strain evidence="4">FAFU-HL-1</strain>
        <tissue evidence="4">Leaf</tissue>
    </source>
</reference>
<feature type="region of interest" description="Disordered" evidence="2">
    <location>
        <begin position="1432"/>
        <end position="1454"/>
    </location>
</feature>
<dbReference type="SUPFAM" id="SSF54928">
    <property type="entry name" value="RNA-binding domain, RBD"/>
    <property type="match status" value="1"/>
</dbReference>
<dbReference type="CDD" id="cd12365">
    <property type="entry name" value="RRM_RNPS1"/>
    <property type="match status" value="1"/>
</dbReference>
<gene>
    <name evidence="4" type="ORF">SADUNF_Sadunf11G0104600</name>
</gene>
<evidence type="ECO:0000256" key="1">
    <source>
        <dbReference type="PROSITE-ProRule" id="PRU00176"/>
    </source>
</evidence>
<keyword evidence="5" id="KW-1185">Reference proteome</keyword>
<dbReference type="InterPro" id="IPR035979">
    <property type="entry name" value="RBD_domain_sf"/>
</dbReference>
<dbReference type="PANTHER" id="PTHR31521">
    <property type="entry name" value="EXPRESSED PROTEIN"/>
    <property type="match status" value="1"/>
</dbReference>
<dbReference type="Pfam" id="PF25819">
    <property type="entry name" value="Nal1_C"/>
    <property type="match status" value="1"/>
</dbReference>
<feature type="compositionally biased region" description="Basic and acidic residues" evidence="2">
    <location>
        <begin position="739"/>
        <end position="753"/>
    </location>
</feature>
<dbReference type="Proteomes" id="UP000657918">
    <property type="component" value="Chromosome 11"/>
</dbReference>
<dbReference type="Gene3D" id="2.60.120.330">
    <property type="entry name" value="B-lactam Antibiotic, Isopenicillin N Synthase, Chain"/>
    <property type="match status" value="1"/>
</dbReference>
<organism evidence="4 5">
    <name type="scientific">Salix dunnii</name>
    <dbReference type="NCBI Taxonomy" id="1413687"/>
    <lineage>
        <taxon>Eukaryota</taxon>
        <taxon>Viridiplantae</taxon>
        <taxon>Streptophyta</taxon>
        <taxon>Embryophyta</taxon>
        <taxon>Tracheophyta</taxon>
        <taxon>Spermatophyta</taxon>
        <taxon>Magnoliopsida</taxon>
        <taxon>eudicotyledons</taxon>
        <taxon>Gunneridae</taxon>
        <taxon>Pentapetalae</taxon>
        <taxon>rosids</taxon>
        <taxon>fabids</taxon>
        <taxon>Malpighiales</taxon>
        <taxon>Salicaceae</taxon>
        <taxon>Saliceae</taxon>
        <taxon>Salix</taxon>
    </lineage>
</organism>
<dbReference type="EMBL" id="JADGMS010000011">
    <property type="protein sequence ID" value="KAF9673018.1"/>
    <property type="molecule type" value="Genomic_DNA"/>
</dbReference>
<dbReference type="InterPro" id="IPR000504">
    <property type="entry name" value="RRM_dom"/>
</dbReference>
<dbReference type="SMART" id="SM00360">
    <property type="entry name" value="RRM"/>
    <property type="match status" value="1"/>
</dbReference>
<protein>
    <recommendedName>
        <fullName evidence="3">RRM domain-containing protein</fullName>
    </recommendedName>
</protein>
<dbReference type="InterPro" id="IPR009003">
    <property type="entry name" value="Peptidase_S1_PA"/>
</dbReference>
<dbReference type="PROSITE" id="PS50102">
    <property type="entry name" value="RRM"/>
    <property type="match status" value="1"/>
</dbReference>
<evidence type="ECO:0000313" key="5">
    <source>
        <dbReference type="Proteomes" id="UP000657918"/>
    </source>
</evidence>
<evidence type="ECO:0000259" key="3">
    <source>
        <dbReference type="PROSITE" id="PS50102"/>
    </source>
</evidence>
<evidence type="ECO:0000256" key="2">
    <source>
        <dbReference type="SAM" id="MobiDB-lite"/>
    </source>
</evidence>
<dbReference type="InterPro" id="IPR057905">
    <property type="entry name" value="Nal1_N"/>
</dbReference>
<sequence length="1454" mass="161816">MLIWKMERSRYNMRVHCSGSTPSDESALHIERNYCSHPSLTSFGSATLQPFASAGQHCESNAAYFSWPTSSRLSDAAEERANYFANLQKGVLPETLGQSPNGQRATTLLDLMTIRAFHSKILRCYSLGTAIGFRIRRGVLTDIPAILVFVSRKVHKQWLSTVQCLPNALEGPGGVWCDVDVVEFSYFGAPQPTPKEQLYTEIVNDLRGDGLYIGSGSQVASQETYGTLGAIVRSQSGSRQVGFLTNRHVAVDLDYPNQKMFHPLPPTLGPGVNLGAVERATSFITDDLWYGIFAGINPETFVRADGAFIPFADDFDMSTVSTSVKGVGEIGDVKIIDLQCPISDLIGKQVMKVGRSSGLTTGTIFAYGLEYNDEKGICFLTDFLVVGENQQTFDLEGDSGSLIIMKGENGEKPQPIGIIWGGTANRGRLKLKVGQPPENWTSGVDLGRLLYHLELDLITTDEGLQAAVQEQRAASATAICSTIGDSSPPDAMLPDDRMADKLESLGLQIEHIASEVENGIPEMSSSLMETDFHLEDGIKLTPSVEHQFIPSFIRQSPLHQNNVSDKEVSENLASLRNDCDEDILVSLHLGDIEAKRRRSDSPTRVKRGRSPPPQSKKVSPPPRKASPIRESLVLHIDSLTRNVNEGHLREIFRNFGEVVHVELAMDRTVNLPKGFGYVEFKTRADAEKALLYMDGAQIDGNVVRAKFTLPPRQKLSPPPKPISAAPKRDAPKTDNPSADAEKDGPRRQREPSPNRKPLASPRRRSPVARRGGSPRRQLDSPPRRRADSPGRRRVESPYRRGETPPRRRPASPARGRSPSSPPRRYRSPLRTSPRRMRGSPVRRRSPPPRRRTPPRRARSPPRRSPLRRRSRSPIRRPARSRSRSLSPRRGRAPVARRGRSSSYSGSPSPRKPTRKISRSRSPRRARSRNWVLIIGNSRWFCKRKCDFRKWVCAEIAGCLICLSSGNHHSVSFMAGNGLPPLGRVKLSDLVPSEGLPSESYKLSVTTLSQSLVQYSAAIIQFSSIDGALLRSGLDSARLYFHQRSSFAAPDMIHTSDSREWCKTSGYYMDPQLWQETYDYRPGLTPIEPNNTMEIPPGGLPDIFCLLGKTARDILDAISFYLNLRSSPFTEILDNVPLRNREISSSVLSVCCHARPSFQGAQHHNLTAHEDGQLVMYPDHEHQVDKSLISLVKSDKPGLHIRDLHGRWVLVDVDLGPQEVIVYPGLALYQATAGYVNPALLRTEFNSMQGSMYGRCSLAFKLMPKSMTSLNCSEMRAAGHGVEAQFQLPIPVDDFMQRSHPTDQLFNRHNFQSFSFPTAQDGSMKPLMKRRKNNSRCKPLPPSKRLRLEAQRVLKERVQDIADKKGIKLRFCNLKECENHIHALDSPCANIRMEIGWPPGVPFVHPHDLPNKAKISFLEAYVPGATHDMELSFTDPGQGSQHTSSCNCNSPLLSN</sequence>
<feature type="compositionally biased region" description="Pro residues" evidence="2">
    <location>
        <begin position="610"/>
        <end position="624"/>
    </location>
</feature>
<accession>A0A835JML2</accession>
<dbReference type="InterPro" id="IPR034201">
    <property type="entry name" value="RNPS1_RRM"/>
</dbReference>
<dbReference type="PANTHER" id="PTHR31521:SF3">
    <property type="entry name" value="TRYPSIN FAMILY PROTEIN"/>
    <property type="match status" value="1"/>
</dbReference>
<comment type="caution">
    <text evidence="4">The sequence shown here is derived from an EMBL/GenBank/DDBJ whole genome shotgun (WGS) entry which is preliminary data.</text>
</comment>
<dbReference type="Pfam" id="PF25608">
    <property type="entry name" value="NAL1_N"/>
    <property type="match status" value="1"/>
</dbReference>
<feature type="region of interest" description="Disordered" evidence="2">
    <location>
        <begin position="709"/>
        <end position="922"/>
    </location>
</feature>
<dbReference type="InterPro" id="IPR057906">
    <property type="entry name" value="Nal1"/>
</dbReference>
<dbReference type="SUPFAM" id="SSF50494">
    <property type="entry name" value="Trypsin-like serine proteases"/>
    <property type="match status" value="1"/>
</dbReference>
<dbReference type="FunFam" id="3.30.70.330:FF:000461">
    <property type="entry name" value="Serine/arginine-rich splicing factor SR45"/>
    <property type="match status" value="1"/>
</dbReference>
<feature type="region of interest" description="Disordered" evidence="2">
    <location>
        <begin position="595"/>
        <end position="627"/>
    </location>
</feature>
<feature type="compositionally biased region" description="Low complexity" evidence="2">
    <location>
        <begin position="1443"/>
        <end position="1454"/>
    </location>
</feature>
<dbReference type="InterPro" id="IPR012677">
    <property type="entry name" value="Nucleotide-bd_a/b_plait_sf"/>
</dbReference>
<proteinExistence type="predicted"/>
<dbReference type="GO" id="GO:0003723">
    <property type="term" value="F:RNA binding"/>
    <property type="evidence" value="ECO:0007669"/>
    <property type="project" value="UniProtKB-UniRule"/>
</dbReference>
<evidence type="ECO:0000313" key="4">
    <source>
        <dbReference type="EMBL" id="KAF9673018.1"/>
    </source>
</evidence>
<feature type="compositionally biased region" description="Basic residues" evidence="2">
    <location>
        <begin position="823"/>
        <end position="899"/>
    </location>
</feature>
<feature type="compositionally biased region" description="Basic residues" evidence="2">
    <location>
        <begin position="911"/>
        <end position="922"/>
    </location>
</feature>
<dbReference type="InterPro" id="IPR027443">
    <property type="entry name" value="IPNS-like_sf"/>
</dbReference>
<dbReference type="InterPro" id="IPR057904">
    <property type="entry name" value="Nal1_C"/>
</dbReference>
<feature type="domain" description="RRM" evidence="3">
    <location>
        <begin position="632"/>
        <end position="710"/>
    </location>
</feature>
<dbReference type="Gene3D" id="3.30.70.330">
    <property type="match status" value="1"/>
</dbReference>
<dbReference type="OrthoDB" id="2012870at2759"/>
<name>A0A835JML2_9ROSI</name>
<feature type="compositionally biased region" description="Basic and acidic residues" evidence="2">
    <location>
        <begin position="776"/>
        <end position="805"/>
    </location>
</feature>